<sequence length="122" mass="13724">MGKATPIRTEPLVEFLQARLDEDERIARAAGGDALELTDVDDPDRILVGRGRAVGEHVVRHNPERVLVEVTAKRQILELYHRACDPNHGEPSAEKALRQAVEALAQPYRAHPHFHPAWLMED</sequence>
<name>A0ABW1IWU8_9PSEU</name>
<dbReference type="InterPro" id="IPR046193">
    <property type="entry name" value="DUF6221"/>
</dbReference>
<evidence type="ECO:0000313" key="2">
    <source>
        <dbReference type="Proteomes" id="UP001596302"/>
    </source>
</evidence>
<accession>A0ABW1IWU8</accession>
<dbReference type="EMBL" id="JBHSQW010000002">
    <property type="protein sequence ID" value="MFC5992914.1"/>
    <property type="molecule type" value="Genomic_DNA"/>
</dbReference>
<reference evidence="2" key="1">
    <citation type="journal article" date="2019" name="Int. J. Syst. Evol. Microbiol.">
        <title>The Global Catalogue of Microorganisms (GCM) 10K type strain sequencing project: providing services to taxonomists for standard genome sequencing and annotation.</title>
        <authorList>
            <consortium name="The Broad Institute Genomics Platform"/>
            <consortium name="The Broad Institute Genome Sequencing Center for Infectious Disease"/>
            <person name="Wu L."/>
            <person name="Ma J."/>
        </authorList>
    </citation>
    <scope>NUCLEOTIDE SEQUENCE [LARGE SCALE GENOMIC DNA]</scope>
    <source>
        <strain evidence="2">CCM 8391</strain>
    </source>
</reference>
<protein>
    <submittedName>
        <fullName evidence="1">DUF6221 family protein</fullName>
    </submittedName>
</protein>
<dbReference type="Pfam" id="PF19730">
    <property type="entry name" value="DUF6221"/>
    <property type="match status" value="1"/>
</dbReference>
<gene>
    <name evidence="1" type="ORF">ACFQE5_01665</name>
</gene>
<keyword evidence="2" id="KW-1185">Reference proteome</keyword>
<comment type="caution">
    <text evidence="1">The sequence shown here is derived from an EMBL/GenBank/DDBJ whole genome shotgun (WGS) entry which is preliminary data.</text>
</comment>
<evidence type="ECO:0000313" key="1">
    <source>
        <dbReference type="EMBL" id="MFC5992914.1"/>
    </source>
</evidence>
<proteinExistence type="predicted"/>
<organism evidence="1 2">
    <name type="scientific">Pseudonocardia hispaniensis</name>
    <dbReference type="NCBI Taxonomy" id="904933"/>
    <lineage>
        <taxon>Bacteria</taxon>
        <taxon>Bacillati</taxon>
        <taxon>Actinomycetota</taxon>
        <taxon>Actinomycetes</taxon>
        <taxon>Pseudonocardiales</taxon>
        <taxon>Pseudonocardiaceae</taxon>
        <taxon>Pseudonocardia</taxon>
    </lineage>
</organism>
<dbReference type="RefSeq" id="WP_379581954.1">
    <property type="nucleotide sequence ID" value="NZ_JBHSQW010000002.1"/>
</dbReference>
<dbReference type="Proteomes" id="UP001596302">
    <property type="component" value="Unassembled WGS sequence"/>
</dbReference>